<keyword evidence="1" id="KW-1133">Transmembrane helix</keyword>
<accession>A0A1M4Z185</accession>
<dbReference type="RefSeq" id="WP_073249144.1">
    <property type="nucleotide sequence ID" value="NZ_FQVG01000035.1"/>
</dbReference>
<keyword evidence="1" id="KW-0812">Transmembrane</keyword>
<keyword evidence="1" id="KW-0472">Membrane</keyword>
<dbReference type="AlphaFoldDB" id="A0A1M4Z185"/>
<evidence type="ECO:0000256" key="1">
    <source>
        <dbReference type="SAM" id="Phobius"/>
    </source>
</evidence>
<evidence type="ECO:0000313" key="3">
    <source>
        <dbReference type="Proteomes" id="UP000184423"/>
    </source>
</evidence>
<dbReference type="Pfam" id="PF09560">
    <property type="entry name" value="Spore_YunB"/>
    <property type="match status" value="1"/>
</dbReference>
<dbReference type="EMBL" id="FQVG01000035">
    <property type="protein sequence ID" value="SHF11346.1"/>
    <property type="molecule type" value="Genomic_DNA"/>
</dbReference>
<dbReference type="Proteomes" id="UP000184423">
    <property type="component" value="Unassembled WGS sequence"/>
</dbReference>
<sequence length="211" mass="23730">MKVFKKAFIIFVIIFIFFIINIYLLDRTLKPIILAYCDAEARGIALETINETIRTEFKNKISYDDIITVKTDKDGNIVMIQANSVELNRIGSEISLSVQDRIRNIEGRKGSIPIGVVLKNDILANYGPKIPFKMKPVGSVNTNYRSEFQAAGINQTRHIIYLDIKASVQVIVPFARNNVSVTTSVPISESIIVGKVPETYANLDFMKDITK</sequence>
<proteinExistence type="predicted"/>
<gene>
    <name evidence="2" type="ORF">SAMN02746091_01799</name>
</gene>
<dbReference type="InterPro" id="IPR014197">
    <property type="entry name" value="Sporulation_prot_YunB"/>
</dbReference>
<dbReference type="NCBIfam" id="TIGR02832">
    <property type="entry name" value="spo_yunB"/>
    <property type="match status" value="1"/>
</dbReference>
<protein>
    <submittedName>
        <fullName evidence="2">Sporulation protein YunB</fullName>
    </submittedName>
</protein>
<organism evidence="2 3">
    <name type="scientific">Caloramator proteoclasticus DSM 10124</name>
    <dbReference type="NCBI Taxonomy" id="1121262"/>
    <lineage>
        <taxon>Bacteria</taxon>
        <taxon>Bacillati</taxon>
        <taxon>Bacillota</taxon>
        <taxon>Clostridia</taxon>
        <taxon>Eubacteriales</taxon>
        <taxon>Clostridiaceae</taxon>
        <taxon>Caloramator</taxon>
    </lineage>
</organism>
<dbReference type="PIRSF" id="PIRSF021383">
    <property type="entry name" value="YunB"/>
    <property type="match status" value="1"/>
</dbReference>
<name>A0A1M4Z185_9CLOT</name>
<evidence type="ECO:0000313" key="2">
    <source>
        <dbReference type="EMBL" id="SHF11346.1"/>
    </source>
</evidence>
<feature type="transmembrane region" description="Helical" evidence="1">
    <location>
        <begin position="7"/>
        <end position="25"/>
    </location>
</feature>
<reference evidence="3" key="1">
    <citation type="submission" date="2016-11" db="EMBL/GenBank/DDBJ databases">
        <authorList>
            <person name="Varghese N."/>
            <person name="Submissions S."/>
        </authorList>
    </citation>
    <scope>NUCLEOTIDE SEQUENCE [LARGE SCALE GENOMIC DNA]</scope>
    <source>
        <strain evidence="3">DSM 10124</strain>
    </source>
</reference>
<keyword evidence="3" id="KW-1185">Reference proteome</keyword>